<evidence type="ECO:0000256" key="1">
    <source>
        <dbReference type="SAM" id="Phobius"/>
    </source>
</evidence>
<keyword evidence="1" id="KW-1133">Transmembrane helix</keyword>
<evidence type="ECO:0000313" key="2">
    <source>
        <dbReference type="EMBL" id="OHA83393.1"/>
    </source>
</evidence>
<name>A0A1G2SEA4_9BACT</name>
<protein>
    <submittedName>
        <fullName evidence="2">Uncharacterized protein</fullName>
    </submittedName>
</protein>
<proteinExistence type="predicted"/>
<evidence type="ECO:0000313" key="3">
    <source>
        <dbReference type="Proteomes" id="UP000177987"/>
    </source>
</evidence>
<dbReference type="AlphaFoldDB" id="A0A1G2SEA4"/>
<feature type="transmembrane region" description="Helical" evidence="1">
    <location>
        <begin position="80"/>
        <end position="99"/>
    </location>
</feature>
<organism evidence="2 3">
    <name type="scientific">Candidatus Yonathbacteria bacterium RIFCSPLOWO2_01_FULL_47_33b</name>
    <dbReference type="NCBI Taxonomy" id="1802727"/>
    <lineage>
        <taxon>Bacteria</taxon>
        <taxon>Candidatus Yonathiibacteriota</taxon>
    </lineage>
</organism>
<keyword evidence="1" id="KW-0472">Membrane</keyword>
<dbReference type="STRING" id="1802727.A2937_03660"/>
<reference evidence="2 3" key="1">
    <citation type="journal article" date="2016" name="Nat. Commun.">
        <title>Thousands of microbial genomes shed light on interconnected biogeochemical processes in an aquifer system.</title>
        <authorList>
            <person name="Anantharaman K."/>
            <person name="Brown C.T."/>
            <person name="Hug L.A."/>
            <person name="Sharon I."/>
            <person name="Castelle C.J."/>
            <person name="Probst A.J."/>
            <person name="Thomas B.C."/>
            <person name="Singh A."/>
            <person name="Wilkins M.J."/>
            <person name="Karaoz U."/>
            <person name="Brodie E.L."/>
            <person name="Williams K.H."/>
            <person name="Hubbard S.S."/>
            <person name="Banfield J.F."/>
        </authorList>
    </citation>
    <scope>NUCLEOTIDE SEQUENCE [LARGE SCALE GENOMIC DNA]</scope>
</reference>
<dbReference type="EMBL" id="MHUW01000017">
    <property type="protein sequence ID" value="OHA83393.1"/>
    <property type="molecule type" value="Genomic_DNA"/>
</dbReference>
<sequence>MVQGLSCSSKEFYDSIEQGLGVHKLTDIKIERVNLSEGGILSAKREYLQIRRNALVFHVCAAPFGNGFFVSSWLGEIQKGFWAFVARIPILGFFVSNVLKPLTYYKADTESMFRSLTHAAVLQALDQIVTKQGLRALSEAERKPEMRDFFGRF</sequence>
<accession>A0A1G2SEA4</accession>
<feature type="transmembrane region" description="Helical" evidence="1">
    <location>
        <begin position="54"/>
        <end position="74"/>
    </location>
</feature>
<comment type="caution">
    <text evidence="2">The sequence shown here is derived from an EMBL/GenBank/DDBJ whole genome shotgun (WGS) entry which is preliminary data.</text>
</comment>
<dbReference type="Proteomes" id="UP000177987">
    <property type="component" value="Unassembled WGS sequence"/>
</dbReference>
<gene>
    <name evidence="2" type="ORF">A2937_03660</name>
</gene>
<keyword evidence="1" id="KW-0812">Transmembrane</keyword>